<dbReference type="InterPro" id="IPR035437">
    <property type="entry name" value="SNase_OB-fold_sf"/>
</dbReference>
<sequence length="1777" mass="201064">MGIGVVKSRSMVQKSKHWDSSSTHEAGCPRLTGGRAGASSPPIGSLEPPPPVIGHCREGRRDGTRRWPHIRGGDDGGRGVLFRAGGEQGPGLGSRRGPVQPSAVLLPGRVDDCQRLELPESLTVTLCDCHIFVLAERKSVFSVSPGRTPLGRPERVEKVGVFSGGRGHHHELQCGHAFCELCLLITEEYSTITCPDCEVVSTINTEQEYCPIDGCIKEDSFMEKLQPKKMKNCSQDFKKTADLLTVGLEHSTSTHGTVLYPSTVIEETETVEEIDEALKVAGKNFEQLSTAIKVLEHIYNQTKEETVSLIEVLEKQFDQLFTSLDSRKKNLCEEVVRNTDDYLSNIITAKRYIEVKKNDLDAAMKIARELKSTPSLRIYCDLNQIIWTLKLTFESELSQVSSLKLRNSPKLNMNCSEIICMFNNMGKIEFEDSTKFDPQESEMRQNVQKKYNHKKEFSCSDTYPSLEKRKVDVSIQTSEAPPPTPWQQESSDTHLEAKHFPPQSKVVAVTPCETLAALPQAGPSPDVIIEEVIEEDLETCFTDYLVETPRYPKEPLQKKSSVPFGSKAGSPELVFVSHVIHPCHFYIRKYSQIKDATVLEKKVNEFCSKSVYLDPSDILELGARIFVNSIENGMWCRGTITELIPIGSESIRKPCIPTKFSVHKVALIQIFMVDFGNSEVLIVAGVGDTYVRSEHIAKQHVTLNDLCLALRKSEPYIEGLLKDIQPLAQPCSLKDIVPQNSTEGWGEEAKIEFLKMVNKKAVLMKVFKEEDGVLIVDLQKPPTNKISSDMPVSLRDALVFMELARFRSQLSRSHSEKNTTLHYHPPVLPKEMTDVSVMVCHINSPTDFYLQLIKSLDFLFVLKAIEEFYKNEDAENLEILCPVQDQACVAKFEDGVWYRAKVIGLPGHREVEVKYVDFGNTAKITLKEMRKIKDEFLNPAEKAIKCKLAYIEPCKGTLQWSKKATEKFQEKTQDKFMTCSVIKILEDNVLLVELFDFHGAPGMTPTSINDQLVKEGLASYEVGYTLKDNSKKHTEVWDPSPEEIISNEVNNLNPVFAKSLPNEDLQSLYYKELPVYICNVVSPEKIYVQWLLTEDLLHSLGEKMVSAYENSKWEPVKWKSNMHCAVKIPDENQWQRGQIIRMVTDTLVEVLLYDVGVELVVNINCLRELQENLKTMGRLSLECSLVDIRPAGGSDKWTATACDCLSFYLTGAVATVVIQVCGQENNTTWPLPVKIFCRDKEGGFVDVSKYLIKRGLALRETRTNKLHNNHSLSQKSLEIPLVQGESVVTKCIKINSDPDKKAADILSEHEVSEFKEKILEPRTTGCYKPPAIPNQKVFEAVVSCIGDDGTIFVVPKLSEFELIKMMNEIQSNLKCLGLLEPYFWRKGEACAVRGSDTLWYRGKVMEVIGGTIRVQYLDHGFTEKIPQCHLYPILLYPDTPQLCIPCQLYNTIPVGNVWQPDAVELLQELLSKREVEVHIMELPENPWEKLSIHLYFDGMSLSYFMAHHKCCTFEHSEEILKEKPTDYNTKCEEERWEIRFEELLLPETETPVLPPYLSSPLPPPGELYAVQVKHVVSPSEVYICLDSVENCNLVKQHDDTVDSGVSWEPEPESLEEALGRFNVDVETFPPLTDFRTEMPCLAEYDDGVWYRAKIVSIKEFNPLAVLVQFVDYGSTEKLTINRLRQIPLHLMQYPARAIKVLLAGFKPPLRDIGKARIPYCPKWSMEALWAMIDCLQGKQLYASSMAQVPEQIVTLYEDERYPVHMSLVEMGLADQDE</sequence>
<dbReference type="InterPro" id="IPR047848">
    <property type="entry name" value="RNF17-like_TUDOR_rpt3"/>
</dbReference>
<dbReference type="CDD" id="cd20418">
    <property type="entry name" value="Tudor_TDRD4_rpt5"/>
    <property type="match status" value="1"/>
</dbReference>
<dbReference type="InterPro" id="IPR017907">
    <property type="entry name" value="Znf_RING_CS"/>
</dbReference>
<name>A0A6J3QBL6_TURTR</name>
<evidence type="ECO:0000259" key="16">
    <source>
        <dbReference type="PROSITE" id="PS50304"/>
    </source>
</evidence>
<dbReference type="GO" id="GO:0030154">
    <property type="term" value="P:cell differentiation"/>
    <property type="evidence" value="ECO:0007669"/>
    <property type="project" value="UniProtKB-KW"/>
</dbReference>
<evidence type="ECO:0000256" key="11">
    <source>
        <dbReference type="ARBA" id="ARBA00023242"/>
    </source>
</evidence>
<dbReference type="Gene3D" id="2.40.50.90">
    <property type="match status" value="4"/>
</dbReference>
<dbReference type="InParanoid" id="A0A6J3QBL6"/>
<dbReference type="RefSeq" id="XP_033699750.1">
    <property type="nucleotide sequence ID" value="XM_033843859.1"/>
</dbReference>
<keyword evidence="11" id="KW-0539">Nucleus</keyword>
<keyword evidence="6" id="KW-0677">Repeat</keyword>
<dbReference type="GO" id="GO:0008270">
    <property type="term" value="F:zinc ion binding"/>
    <property type="evidence" value="ECO:0007669"/>
    <property type="project" value="UniProtKB-KW"/>
</dbReference>
<dbReference type="GO" id="GO:0007283">
    <property type="term" value="P:spermatogenesis"/>
    <property type="evidence" value="ECO:0007669"/>
    <property type="project" value="UniProtKB-KW"/>
</dbReference>
<keyword evidence="10" id="KW-0744">Spermatogenesis</keyword>
<keyword evidence="17" id="KW-1185">Reference proteome</keyword>
<feature type="domain" description="Tudor" evidence="16">
    <location>
        <begin position="1383"/>
        <end position="1440"/>
    </location>
</feature>
<proteinExistence type="predicted"/>
<reference evidence="18" key="1">
    <citation type="submission" date="2025-08" db="UniProtKB">
        <authorList>
            <consortium name="RefSeq"/>
        </authorList>
    </citation>
    <scope>IDENTIFICATION</scope>
    <source>
        <tissue evidence="18">Spleen</tissue>
    </source>
</reference>
<dbReference type="Pfam" id="PF00567">
    <property type="entry name" value="TUDOR"/>
    <property type="match status" value="5"/>
</dbReference>
<evidence type="ECO:0000256" key="14">
    <source>
        <dbReference type="ARBA" id="ARBA00072636"/>
    </source>
</evidence>
<evidence type="ECO:0000313" key="18">
    <source>
        <dbReference type="RefSeq" id="XP_033699750.1"/>
    </source>
</evidence>
<accession>A0A6J3QBL6</accession>
<feature type="region of interest" description="Disordered" evidence="15">
    <location>
        <begin position="1"/>
        <end position="79"/>
    </location>
</feature>
<keyword evidence="3" id="KW-0217">Developmental protein</keyword>
<dbReference type="SUPFAM" id="SSF57850">
    <property type="entry name" value="RING/U-box"/>
    <property type="match status" value="1"/>
</dbReference>
<dbReference type="SMART" id="SM00333">
    <property type="entry name" value="TUDOR"/>
    <property type="match status" value="4"/>
</dbReference>
<dbReference type="InterPro" id="IPR047849">
    <property type="entry name" value="RNF17-like_TUDOR_rpt4"/>
</dbReference>
<dbReference type="Proteomes" id="UP000245320">
    <property type="component" value="Chromosome 18"/>
</dbReference>
<dbReference type="PANTHER" id="PTHR16442">
    <property type="entry name" value="RING FINGER PROTEIN 17"/>
    <property type="match status" value="1"/>
</dbReference>
<feature type="compositionally biased region" description="Basic and acidic residues" evidence="15">
    <location>
        <begin position="55"/>
        <end position="77"/>
    </location>
</feature>
<evidence type="ECO:0000256" key="12">
    <source>
        <dbReference type="ARBA" id="ARBA00057086"/>
    </source>
</evidence>
<feature type="domain" description="Tudor" evidence="16">
    <location>
        <begin position="881"/>
        <end position="939"/>
    </location>
</feature>
<evidence type="ECO:0000313" key="17">
    <source>
        <dbReference type="Proteomes" id="UP000245320"/>
    </source>
</evidence>
<dbReference type="OrthoDB" id="5800423at2759"/>
<dbReference type="GO" id="GO:0005634">
    <property type="term" value="C:nucleus"/>
    <property type="evidence" value="ECO:0007669"/>
    <property type="project" value="UniProtKB-SubCell"/>
</dbReference>
<keyword evidence="8" id="KW-0221">Differentiation</keyword>
<evidence type="ECO:0000256" key="1">
    <source>
        <dbReference type="ARBA" id="ARBA00004123"/>
    </source>
</evidence>
<feature type="domain" description="Tudor" evidence="16">
    <location>
        <begin position="1117"/>
        <end position="1176"/>
    </location>
</feature>
<dbReference type="PROSITE" id="PS00518">
    <property type="entry name" value="ZF_RING_1"/>
    <property type="match status" value="1"/>
</dbReference>
<organism evidence="17 18">
    <name type="scientific">Tursiops truncatus</name>
    <name type="common">Atlantic bottle-nosed dolphin</name>
    <name type="synonym">Delphinus truncatus</name>
    <dbReference type="NCBI Taxonomy" id="9739"/>
    <lineage>
        <taxon>Eukaryota</taxon>
        <taxon>Metazoa</taxon>
        <taxon>Chordata</taxon>
        <taxon>Craniata</taxon>
        <taxon>Vertebrata</taxon>
        <taxon>Euteleostomi</taxon>
        <taxon>Mammalia</taxon>
        <taxon>Eutheria</taxon>
        <taxon>Laurasiatheria</taxon>
        <taxon>Artiodactyla</taxon>
        <taxon>Whippomorpha</taxon>
        <taxon>Cetacea</taxon>
        <taxon>Odontoceti</taxon>
        <taxon>Delphinidae</taxon>
        <taxon>Tursiops</taxon>
    </lineage>
</organism>
<keyword evidence="7" id="KW-0863">Zinc-finger</keyword>
<evidence type="ECO:0000256" key="9">
    <source>
        <dbReference type="ARBA" id="ARBA00022833"/>
    </source>
</evidence>
<dbReference type="InterPro" id="IPR047845">
    <property type="entry name" value="RNF17-like_TUDOR_rpt1"/>
</dbReference>
<evidence type="ECO:0000256" key="5">
    <source>
        <dbReference type="ARBA" id="ARBA00022723"/>
    </source>
</evidence>
<evidence type="ECO:0000256" key="8">
    <source>
        <dbReference type="ARBA" id="ARBA00022782"/>
    </source>
</evidence>
<dbReference type="CDD" id="cd16449">
    <property type="entry name" value="RING-HC"/>
    <property type="match status" value="1"/>
</dbReference>
<dbReference type="CDD" id="cd20414">
    <property type="entry name" value="Tudor_TDRD4_rpt1"/>
    <property type="match status" value="1"/>
</dbReference>
<comment type="subunit">
    <text evidence="13">Interacts with MXD1, MXD3, MXD4, MXI1 and PIWIL1. Self-associates.</text>
</comment>
<evidence type="ECO:0000256" key="4">
    <source>
        <dbReference type="ARBA" id="ARBA00022490"/>
    </source>
</evidence>
<gene>
    <name evidence="18" type="primary">RNF17</name>
</gene>
<dbReference type="Gene3D" id="2.30.30.140">
    <property type="match status" value="5"/>
</dbReference>
<dbReference type="InterPro" id="IPR047847">
    <property type="entry name" value="RNF17-like_TUDOR_rpt2"/>
</dbReference>
<evidence type="ECO:0000256" key="7">
    <source>
        <dbReference type="ARBA" id="ARBA00022771"/>
    </source>
</evidence>
<feature type="domain" description="Tudor" evidence="16">
    <location>
        <begin position="1633"/>
        <end position="1693"/>
    </location>
</feature>
<keyword evidence="5" id="KW-0479">Metal-binding</keyword>
<dbReference type="InterPro" id="IPR047850">
    <property type="entry name" value="RNF17-like_TUDOR_rpt5"/>
</dbReference>
<protein>
    <recommendedName>
        <fullName evidence="14">RING finger protein 17</fullName>
    </recommendedName>
</protein>
<dbReference type="GO" id="GO:0005737">
    <property type="term" value="C:cytoplasm"/>
    <property type="evidence" value="ECO:0007669"/>
    <property type="project" value="UniProtKB-SubCell"/>
</dbReference>
<evidence type="ECO:0000256" key="13">
    <source>
        <dbReference type="ARBA" id="ARBA00062119"/>
    </source>
</evidence>
<dbReference type="CDD" id="cd20417">
    <property type="entry name" value="Tudor_TDRD4_rpt4"/>
    <property type="match status" value="1"/>
</dbReference>
<dbReference type="FunFam" id="2.30.30.140:FF:000114">
    <property type="entry name" value="RING finger protein 17"/>
    <property type="match status" value="1"/>
</dbReference>
<evidence type="ECO:0000256" key="2">
    <source>
        <dbReference type="ARBA" id="ARBA00004496"/>
    </source>
</evidence>
<dbReference type="CDD" id="cd20416">
    <property type="entry name" value="Tudor_TDRD4_rpt3"/>
    <property type="match status" value="1"/>
</dbReference>
<keyword evidence="9" id="KW-0862">Zinc</keyword>
<dbReference type="SUPFAM" id="SSF63748">
    <property type="entry name" value="Tudor/PWWP/MBT"/>
    <property type="match status" value="5"/>
</dbReference>
<evidence type="ECO:0000256" key="6">
    <source>
        <dbReference type="ARBA" id="ARBA00022737"/>
    </source>
</evidence>
<evidence type="ECO:0000256" key="10">
    <source>
        <dbReference type="ARBA" id="ARBA00022871"/>
    </source>
</evidence>
<evidence type="ECO:0000256" key="3">
    <source>
        <dbReference type="ARBA" id="ARBA00022473"/>
    </source>
</evidence>
<keyword evidence="4" id="KW-0963">Cytoplasm</keyword>
<comment type="subcellular location">
    <subcellularLocation>
        <location evidence="2">Cytoplasm</location>
    </subcellularLocation>
    <subcellularLocation>
        <location evidence="1">Nucleus</location>
    </subcellularLocation>
</comment>
<dbReference type="PROSITE" id="PS50304">
    <property type="entry name" value="TUDOR"/>
    <property type="match status" value="4"/>
</dbReference>
<dbReference type="CDD" id="cd20415">
    <property type="entry name" value="Tudor_TDRD4_rpt2"/>
    <property type="match status" value="1"/>
</dbReference>
<dbReference type="PANTHER" id="PTHR16442:SF1">
    <property type="entry name" value="RING FINGER PROTEIN 17"/>
    <property type="match status" value="1"/>
</dbReference>
<comment type="function">
    <text evidence="12">Seems to be involved in regulation of transcriptional activity of MYC. In vitro, inhibits DNA-binding activity of Mad-MAX heterodimers. Can recruit Mad transcriptional repressors (MXD1, MXD3, MXD4 and MXI1) to the cytoplasm. May be involved in spermiogenesis.</text>
</comment>
<dbReference type="InterPro" id="IPR002999">
    <property type="entry name" value="Tudor"/>
</dbReference>
<evidence type="ECO:0000256" key="15">
    <source>
        <dbReference type="SAM" id="MobiDB-lite"/>
    </source>
</evidence>
<dbReference type="SUPFAM" id="SSF50199">
    <property type="entry name" value="Staphylococcal nuclease"/>
    <property type="match status" value="1"/>
</dbReference>